<reference evidence="1 2" key="1">
    <citation type="submission" date="2008-03" db="EMBL/GenBank/DDBJ databases">
        <title>The Genome Sequence of Verticillium dahliae VdLs.17.</title>
        <authorList>
            <consortium name="The Broad Institute Genome Sequencing Platform"/>
            <person name="Ma L.-J.J."/>
            <person name="Klosterman S.J."/>
            <person name="Subbarao K."/>
            <person name="Dobinson K."/>
            <person name="Veronese P."/>
            <person name="Kang S."/>
            <person name="Gold S.E."/>
            <person name="Young S."/>
            <person name="Jaffe D."/>
            <person name="Gnerre S."/>
            <person name="Berlin A."/>
            <person name="Heiman D."/>
            <person name="Hepburn T."/>
            <person name="Sykes S."/>
            <person name="Alvarado L."/>
            <person name="Kodira C.D."/>
            <person name="Lander E."/>
            <person name="Galagan J."/>
            <person name="Nusbaum C."/>
            <person name="Birren B."/>
        </authorList>
    </citation>
    <scope>NUCLEOTIDE SEQUENCE [LARGE SCALE GENOMIC DNA]</scope>
    <source>
        <strain evidence="2">VdLs.17 / ATCC MYA-4575 / FGSC 10137</strain>
    </source>
</reference>
<dbReference type="GeneID" id="20702677"/>
<name>G2WTU1_VERDV</name>
<dbReference type="RefSeq" id="XP_009648395.1">
    <property type="nucleotide sequence ID" value="XM_009650100.1"/>
</dbReference>
<gene>
    <name evidence="1" type="ORF">VDAG_01214</name>
</gene>
<dbReference type="InParanoid" id="G2WTU1"/>
<dbReference type="AlphaFoldDB" id="G2WTU1"/>
<dbReference type="Proteomes" id="UP000001611">
    <property type="component" value="Chromosome 1"/>
</dbReference>
<dbReference type="HOGENOM" id="CLU_3034135_0_0_1"/>
<dbReference type="KEGG" id="vda:VDAG_01214"/>
<organism evidence="1 2">
    <name type="scientific">Verticillium dahliae (strain VdLs.17 / ATCC MYA-4575 / FGSC 10137)</name>
    <name type="common">Verticillium wilt</name>
    <dbReference type="NCBI Taxonomy" id="498257"/>
    <lineage>
        <taxon>Eukaryota</taxon>
        <taxon>Fungi</taxon>
        <taxon>Dikarya</taxon>
        <taxon>Ascomycota</taxon>
        <taxon>Pezizomycotina</taxon>
        <taxon>Sordariomycetes</taxon>
        <taxon>Hypocreomycetidae</taxon>
        <taxon>Glomerellales</taxon>
        <taxon>Plectosphaerellaceae</taxon>
        <taxon>Verticillium</taxon>
    </lineage>
</organism>
<dbReference type="SMR" id="G2WTU1"/>
<dbReference type="EMBL" id="DS572696">
    <property type="protein sequence ID" value="EGY17532.1"/>
    <property type="molecule type" value="Genomic_DNA"/>
</dbReference>
<sequence>MSITKARKVKMVSQVRGAEKKRALRRAAVQTVSTNSARYVFGDECRVFAKPLCKG</sequence>
<protein>
    <submittedName>
        <fullName evidence="1">Uncharacterized protein</fullName>
    </submittedName>
</protein>
<evidence type="ECO:0000313" key="2">
    <source>
        <dbReference type="Proteomes" id="UP000001611"/>
    </source>
</evidence>
<evidence type="ECO:0000313" key="1">
    <source>
        <dbReference type="EMBL" id="EGY17532.1"/>
    </source>
</evidence>
<proteinExistence type="predicted"/>
<accession>G2WTU1</accession>
<keyword evidence="2" id="KW-1185">Reference proteome</keyword>